<sequence>MNHHYLPNSNISHPLENPNSPSTNPSMMNYNSPMHRSISQATSLGQQQHVAGFQASLPSGSNLHSSHSSSNLLSSPNTSGSAFGSSHSSPALPVNTSDHHPTTPPTSVRSSTMYGAGAISLSQQEAVKNFLKNREFPPRLMKRIQDIKAPSLEGCVELGKSESWKEMLKLCEKQLQLPGRPHELLQWRLCQLVSLLRLNIAEYAQQCVDMMGDLENNSSYFYEKYPNIYNTSGANSKSGNMMPFSILIIKAIIPLIQYIDNPASQQQQQQQVIQQQQSNPNLPPLPTVTDASAIAMERLYALLKVCSDQIKDENGQHTGGILYSKRAKMHSKMTISYTPFEGSQEEWRIREQRVVFFIVTCHIARKEYYLALQILEKMLKYYAPMEKTDFESYQRLESLVGCLYLQQGVLKPAKEHFLNVEKRVNNPERSIIVRSNSGYMKFALGYYADACKDFDFILKELDPFCVNAANNKAICELYMCELTKAIETLEDFIRQDPSKTLEETLVYNLCTLYDLESTESNEKKMVISSLAHRFRGDDFVNWIK</sequence>
<dbReference type="AlphaFoldDB" id="A0A6A5BZX9"/>
<dbReference type="PANTHER" id="PTHR21581:SF6">
    <property type="entry name" value="TRAFFICKING PROTEIN PARTICLE COMPLEX SUBUNIT 12"/>
    <property type="match status" value="1"/>
</dbReference>
<proteinExistence type="predicted"/>
<dbReference type="GeneID" id="68117981"/>
<protein>
    <recommendedName>
        <fullName evidence="4">Trafficking protein particle complex subunit 12</fullName>
    </recommendedName>
</protein>
<evidence type="ECO:0000313" key="2">
    <source>
        <dbReference type="EMBL" id="KAF0982787.1"/>
    </source>
</evidence>
<organism evidence="2 3">
    <name type="scientific">Naegleria fowleri</name>
    <name type="common">Brain eating amoeba</name>
    <dbReference type="NCBI Taxonomy" id="5763"/>
    <lineage>
        <taxon>Eukaryota</taxon>
        <taxon>Discoba</taxon>
        <taxon>Heterolobosea</taxon>
        <taxon>Tetramitia</taxon>
        <taxon>Eutetramitia</taxon>
        <taxon>Vahlkampfiidae</taxon>
        <taxon>Naegleria</taxon>
    </lineage>
</organism>
<dbReference type="Proteomes" id="UP000444721">
    <property type="component" value="Unassembled WGS sequence"/>
</dbReference>
<accession>A0A6A5BZX9</accession>
<dbReference type="PANTHER" id="PTHR21581">
    <property type="entry name" value="D-ALANYL-D-ALANINE CARBOXYPEPTIDASE"/>
    <property type="match status" value="1"/>
</dbReference>
<dbReference type="InterPro" id="IPR011990">
    <property type="entry name" value="TPR-like_helical_dom_sf"/>
</dbReference>
<evidence type="ECO:0000313" key="3">
    <source>
        <dbReference type="Proteomes" id="UP000444721"/>
    </source>
</evidence>
<dbReference type="RefSeq" id="XP_044567500.1">
    <property type="nucleotide sequence ID" value="XM_044701099.1"/>
</dbReference>
<dbReference type="Gene3D" id="1.25.40.10">
    <property type="entry name" value="Tetratricopeptide repeat domain"/>
    <property type="match status" value="1"/>
</dbReference>
<gene>
    <name evidence="2" type="ORF">FDP41_010766</name>
</gene>
<dbReference type="SUPFAM" id="SSF48452">
    <property type="entry name" value="TPR-like"/>
    <property type="match status" value="1"/>
</dbReference>
<evidence type="ECO:0008006" key="4">
    <source>
        <dbReference type="Google" id="ProtNLM"/>
    </source>
</evidence>
<keyword evidence="3" id="KW-1185">Reference proteome</keyword>
<feature type="compositionally biased region" description="Low complexity" evidence="1">
    <location>
        <begin position="56"/>
        <end position="89"/>
    </location>
</feature>
<dbReference type="OMA" id="RDLVNCY"/>
<feature type="region of interest" description="Disordered" evidence="1">
    <location>
        <begin position="56"/>
        <end position="112"/>
    </location>
</feature>
<feature type="compositionally biased region" description="Polar residues" evidence="1">
    <location>
        <begin position="7"/>
        <end position="33"/>
    </location>
</feature>
<dbReference type="EMBL" id="VFQX01000007">
    <property type="protein sequence ID" value="KAF0982787.1"/>
    <property type="molecule type" value="Genomic_DNA"/>
</dbReference>
<dbReference type="VEuPathDB" id="AmoebaDB:FDP41_010766"/>
<dbReference type="OrthoDB" id="428342at2759"/>
<comment type="caution">
    <text evidence="2">The sequence shown here is derived from an EMBL/GenBank/DDBJ whole genome shotgun (WGS) entry which is preliminary data.</text>
</comment>
<feature type="region of interest" description="Disordered" evidence="1">
    <location>
        <begin position="1"/>
        <end position="33"/>
    </location>
</feature>
<dbReference type="VEuPathDB" id="AmoebaDB:NF0024130"/>
<dbReference type="VEuPathDB" id="AmoebaDB:NfTy_014550"/>
<reference evidence="2 3" key="1">
    <citation type="journal article" date="2019" name="Sci. Rep.">
        <title>Nanopore sequencing improves the draft genome of the human pathogenic amoeba Naegleria fowleri.</title>
        <authorList>
            <person name="Liechti N."/>
            <person name="Schurch N."/>
            <person name="Bruggmann R."/>
            <person name="Wittwer M."/>
        </authorList>
    </citation>
    <scope>NUCLEOTIDE SEQUENCE [LARGE SCALE GENOMIC DNA]</scope>
    <source>
        <strain evidence="2 3">ATCC 30894</strain>
    </source>
</reference>
<name>A0A6A5BZX9_NAEFO</name>
<evidence type="ECO:0000256" key="1">
    <source>
        <dbReference type="SAM" id="MobiDB-lite"/>
    </source>
</evidence>